<accession>A0A3E2N6M3</accession>
<keyword evidence="2" id="KW-0805">Transcription regulation</keyword>
<dbReference type="InterPro" id="IPR018060">
    <property type="entry name" value="HTH_AraC"/>
</dbReference>
<organism evidence="10 11">
    <name type="scientific">Lacrimispora amygdalina</name>
    <dbReference type="NCBI Taxonomy" id="253257"/>
    <lineage>
        <taxon>Bacteria</taxon>
        <taxon>Bacillati</taxon>
        <taxon>Bacillota</taxon>
        <taxon>Clostridia</taxon>
        <taxon>Lachnospirales</taxon>
        <taxon>Lachnospiraceae</taxon>
        <taxon>Lacrimispora</taxon>
    </lineage>
</organism>
<dbReference type="InterPro" id="IPR009057">
    <property type="entry name" value="Homeodomain-like_sf"/>
</dbReference>
<dbReference type="GO" id="GO:0000160">
    <property type="term" value="P:phosphorelay signal transduction system"/>
    <property type="evidence" value="ECO:0007669"/>
    <property type="project" value="InterPro"/>
</dbReference>
<dbReference type="OrthoDB" id="324626at2"/>
<dbReference type="PANTHER" id="PTHR43280">
    <property type="entry name" value="ARAC-FAMILY TRANSCRIPTIONAL REGULATOR"/>
    <property type="match status" value="1"/>
</dbReference>
<dbReference type="InterPro" id="IPR011006">
    <property type="entry name" value="CheY-like_superfamily"/>
</dbReference>
<dbReference type="Gene3D" id="3.40.50.2300">
    <property type="match status" value="1"/>
</dbReference>
<reference evidence="9 12" key="2">
    <citation type="journal article" date="2024" name="Int. J. Syst. Evol. Microbiol.">
        <title>Lacrimispora brassicae sp. nov. isolated from fermented cabbage, and proposal of Clostridium indicum Gundawar et al. 2019 and Clostridium methoxybenzovorans Mechichi et al. 1999 as heterotypic synonyms of Lacrimispora amygdalina (Parshina et al. 2003) Haas and Blanchard 2020 and Lacrimispora indolis (McClung and McCoy 1957) Haas and Blanchard 2020, respectively.</title>
        <authorList>
            <person name="Kobayashi H."/>
            <person name="Tanizawa Y."/>
            <person name="Sakamoto M."/>
            <person name="Ohkuma M."/>
            <person name="Tohno M."/>
        </authorList>
    </citation>
    <scope>NUCLEOTIDE SEQUENCE [LARGE SCALE GENOMIC DNA]</scope>
    <source>
        <strain evidence="9 12">DSM 12857</strain>
    </source>
</reference>
<proteinExistence type="predicted"/>
<dbReference type="GO" id="GO:0003700">
    <property type="term" value="F:DNA-binding transcription factor activity"/>
    <property type="evidence" value="ECO:0007669"/>
    <property type="project" value="InterPro"/>
</dbReference>
<dbReference type="SUPFAM" id="SSF46689">
    <property type="entry name" value="Homeodomain-like"/>
    <property type="match status" value="2"/>
</dbReference>
<evidence type="ECO:0000313" key="12">
    <source>
        <dbReference type="Proteomes" id="UP001419084"/>
    </source>
</evidence>
<dbReference type="SMART" id="SM00448">
    <property type="entry name" value="REC"/>
    <property type="match status" value="1"/>
</dbReference>
<sequence length="266" mass="30271">MYRILLADDEQIERMALARRLTRHFGDSIKISEAVDGADAIAVFEREKCQIAILDIAMPELNGVEAAERIRSLSRDCVIIFLTAYDEFSYAKRAIVIRALDYLLKPCEEEELLAVMEEAMRLADIQDKGNGSGDGADDGSELRELDSDLHEPADGDAKSDVAARILEFIKNNYMKEISMQDAARLLHYSDAYFCRLFKQCFDQNFTTYLTKVRINEAKKLLMNKNASVKDVSIQVGYYDSNYFAKVFRRITGVLPSEFRDSQNAQK</sequence>
<dbReference type="AlphaFoldDB" id="A0A3E2N6M3"/>
<comment type="caution">
    <text evidence="10">The sequence shown here is derived from an EMBL/GenBank/DDBJ whole genome shotgun (WGS) entry which is preliminary data.</text>
</comment>
<dbReference type="Pfam" id="PF12833">
    <property type="entry name" value="HTH_18"/>
    <property type="match status" value="1"/>
</dbReference>
<feature type="domain" description="Response regulatory" evidence="8">
    <location>
        <begin position="3"/>
        <end position="120"/>
    </location>
</feature>
<dbReference type="Proteomes" id="UP000260680">
    <property type="component" value="Unassembled WGS sequence"/>
</dbReference>
<comment type="function">
    <text evidence="5">May play the central regulatory role in sporulation. It may be an element of the effector pathway responsible for the activation of sporulation genes in response to nutritional stress. Spo0A may act in concert with spo0H (a sigma factor) to control the expression of some genes that are critical to the sporulation process.</text>
</comment>
<dbReference type="PROSITE" id="PS00041">
    <property type="entry name" value="HTH_ARAC_FAMILY_1"/>
    <property type="match status" value="1"/>
</dbReference>
<dbReference type="InterPro" id="IPR001789">
    <property type="entry name" value="Sig_transdc_resp-reg_receiver"/>
</dbReference>
<evidence type="ECO:0000256" key="4">
    <source>
        <dbReference type="ARBA" id="ARBA00023163"/>
    </source>
</evidence>
<reference evidence="10 11" key="1">
    <citation type="submission" date="2018-07" db="EMBL/GenBank/DDBJ databases">
        <title>New species, Clostridium PI-S10-A1B.</title>
        <authorList>
            <person name="Krishna G."/>
            <person name="Summeta K."/>
            <person name="Shikha S."/>
            <person name="Prabhu P.B."/>
            <person name="Suresh K."/>
        </authorList>
    </citation>
    <scope>NUCLEOTIDE SEQUENCE [LARGE SCALE GENOMIC DNA]</scope>
    <source>
        <strain evidence="10 11">PI-S10-A1B</strain>
    </source>
</reference>
<dbReference type="PROSITE" id="PS50110">
    <property type="entry name" value="RESPONSE_REGULATORY"/>
    <property type="match status" value="1"/>
</dbReference>
<protein>
    <recommendedName>
        <fullName evidence="1">Stage 0 sporulation protein A homolog</fullName>
    </recommendedName>
</protein>
<gene>
    <name evidence="10" type="ORF">DS742_22655</name>
    <name evidence="9" type="ORF">LAD12857_22370</name>
</gene>
<dbReference type="SMART" id="SM00342">
    <property type="entry name" value="HTH_ARAC"/>
    <property type="match status" value="1"/>
</dbReference>
<evidence type="ECO:0000256" key="2">
    <source>
        <dbReference type="ARBA" id="ARBA00023015"/>
    </source>
</evidence>
<keyword evidence="6" id="KW-0597">Phosphoprotein</keyword>
<dbReference type="Gene3D" id="1.10.10.60">
    <property type="entry name" value="Homeodomain-like"/>
    <property type="match status" value="2"/>
</dbReference>
<dbReference type="Pfam" id="PF00072">
    <property type="entry name" value="Response_reg"/>
    <property type="match status" value="1"/>
</dbReference>
<dbReference type="GO" id="GO:0043565">
    <property type="term" value="F:sequence-specific DNA binding"/>
    <property type="evidence" value="ECO:0007669"/>
    <property type="project" value="InterPro"/>
</dbReference>
<dbReference type="EMBL" id="QOHO01000076">
    <property type="protein sequence ID" value="RFZ76650.1"/>
    <property type="molecule type" value="Genomic_DNA"/>
</dbReference>
<evidence type="ECO:0000259" key="7">
    <source>
        <dbReference type="PROSITE" id="PS01124"/>
    </source>
</evidence>
<keyword evidence="12" id="KW-1185">Reference proteome</keyword>
<dbReference type="PRINTS" id="PR00032">
    <property type="entry name" value="HTHARAC"/>
</dbReference>
<evidence type="ECO:0000256" key="6">
    <source>
        <dbReference type="PROSITE-ProRule" id="PRU00169"/>
    </source>
</evidence>
<dbReference type="Proteomes" id="UP001419084">
    <property type="component" value="Unassembled WGS sequence"/>
</dbReference>
<evidence type="ECO:0000256" key="1">
    <source>
        <dbReference type="ARBA" id="ARBA00018672"/>
    </source>
</evidence>
<feature type="modified residue" description="4-aspartylphosphate" evidence="6">
    <location>
        <position position="55"/>
    </location>
</feature>
<dbReference type="PROSITE" id="PS01124">
    <property type="entry name" value="HTH_ARAC_FAMILY_2"/>
    <property type="match status" value="1"/>
</dbReference>
<dbReference type="PANTHER" id="PTHR43280:SF28">
    <property type="entry name" value="HTH-TYPE TRANSCRIPTIONAL ACTIVATOR RHAS"/>
    <property type="match status" value="1"/>
</dbReference>
<dbReference type="InterPro" id="IPR018062">
    <property type="entry name" value="HTH_AraC-typ_CS"/>
</dbReference>
<dbReference type="EMBL" id="BRPJ01000037">
    <property type="protein sequence ID" value="GLB30314.1"/>
    <property type="molecule type" value="Genomic_DNA"/>
</dbReference>
<evidence type="ECO:0000313" key="10">
    <source>
        <dbReference type="EMBL" id="RFZ76650.1"/>
    </source>
</evidence>
<evidence type="ECO:0000256" key="5">
    <source>
        <dbReference type="ARBA" id="ARBA00024867"/>
    </source>
</evidence>
<feature type="domain" description="HTH araC/xylS-type" evidence="7">
    <location>
        <begin position="163"/>
        <end position="261"/>
    </location>
</feature>
<evidence type="ECO:0000259" key="8">
    <source>
        <dbReference type="PROSITE" id="PS50110"/>
    </source>
</evidence>
<evidence type="ECO:0000313" key="11">
    <source>
        <dbReference type="Proteomes" id="UP000260680"/>
    </source>
</evidence>
<name>A0A3E2N6M3_9FIRM</name>
<evidence type="ECO:0000256" key="3">
    <source>
        <dbReference type="ARBA" id="ARBA00023125"/>
    </source>
</evidence>
<dbReference type="CDD" id="cd17536">
    <property type="entry name" value="REC_YesN-like"/>
    <property type="match status" value="1"/>
</dbReference>
<evidence type="ECO:0000313" key="9">
    <source>
        <dbReference type="EMBL" id="GLB30314.1"/>
    </source>
</evidence>
<dbReference type="RefSeq" id="WP_117419233.1">
    <property type="nucleotide sequence ID" value="NZ_BRPJ01000037.1"/>
</dbReference>
<dbReference type="SUPFAM" id="SSF52172">
    <property type="entry name" value="CheY-like"/>
    <property type="match status" value="1"/>
</dbReference>
<keyword evidence="4" id="KW-0804">Transcription</keyword>
<keyword evidence="3 9" id="KW-0238">DNA-binding</keyword>
<dbReference type="InterPro" id="IPR020449">
    <property type="entry name" value="Tscrpt_reg_AraC-type_HTH"/>
</dbReference>